<reference evidence="2 3" key="1">
    <citation type="journal article" date="2023" name="Antonie Van Leeuwenhoek">
        <title>Flavobacterium potami sp. nov., a multi-metal resistance genes harbouring bacterium isolated from shallow river silt.</title>
        <authorList>
            <person name="Li S."/>
            <person name="Mao S."/>
            <person name="Mu W."/>
            <person name="Guo B."/>
            <person name="Li C."/>
            <person name="Zhu Q."/>
            <person name="Hou X."/>
            <person name="Zhao Y."/>
            <person name="Wei S."/>
            <person name="Liu H."/>
            <person name="Liu A."/>
        </authorList>
    </citation>
    <scope>NUCLEOTIDE SEQUENCE [LARGE SCALE GENOMIC DNA]</scope>
    <source>
        <strain evidence="2 3">17A</strain>
    </source>
</reference>
<dbReference type="EMBL" id="JAINUY010000003">
    <property type="protein sequence ID" value="MBZ4035327.1"/>
    <property type="molecule type" value="Genomic_DNA"/>
</dbReference>
<comment type="caution">
    <text evidence="2">The sequence shown here is derived from an EMBL/GenBank/DDBJ whole genome shotgun (WGS) entry which is preliminary data.</text>
</comment>
<dbReference type="Pfam" id="PF13276">
    <property type="entry name" value="HTH_21"/>
    <property type="match status" value="1"/>
</dbReference>
<protein>
    <submittedName>
        <fullName evidence="2">IS3 family transposase</fullName>
    </submittedName>
</protein>
<accession>A0A9X1HAX9</accession>
<dbReference type="AlphaFoldDB" id="A0A9X1HAX9"/>
<gene>
    <name evidence="2" type="ORF">K6T82_11165</name>
</gene>
<name>A0A9X1HAX9_9FLAO</name>
<organism evidence="2 3">
    <name type="scientific">Flavobacterium potami</name>
    <dbReference type="NCBI Taxonomy" id="2872310"/>
    <lineage>
        <taxon>Bacteria</taxon>
        <taxon>Pseudomonadati</taxon>
        <taxon>Bacteroidota</taxon>
        <taxon>Flavobacteriia</taxon>
        <taxon>Flavobacteriales</taxon>
        <taxon>Flavobacteriaceae</taxon>
        <taxon>Flavobacterium</taxon>
    </lineage>
</organism>
<dbReference type="InterPro" id="IPR025948">
    <property type="entry name" value="HTH-like_dom"/>
</dbReference>
<dbReference type="Proteomes" id="UP001139366">
    <property type="component" value="Unassembled WGS sequence"/>
</dbReference>
<feature type="domain" description="HTH-like" evidence="1">
    <location>
        <begin position="14"/>
        <end position="59"/>
    </location>
</feature>
<evidence type="ECO:0000259" key="1">
    <source>
        <dbReference type="Pfam" id="PF13276"/>
    </source>
</evidence>
<keyword evidence="3" id="KW-1185">Reference proteome</keyword>
<proteinExistence type="predicted"/>
<evidence type="ECO:0000313" key="2">
    <source>
        <dbReference type="EMBL" id="MBZ4035327.1"/>
    </source>
</evidence>
<evidence type="ECO:0000313" key="3">
    <source>
        <dbReference type="Proteomes" id="UP001139366"/>
    </source>
</evidence>
<sequence length="76" mass="8936">MLKIKVIPRCDRTTIYHKYKKRYGSKRIAAELQFMGYKISSTTVYKYMHELDLPVKTKKIKGNPAYQISVRNLSGH</sequence>